<evidence type="ECO:0008006" key="5">
    <source>
        <dbReference type="Google" id="ProtNLM"/>
    </source>
</evidence>
<evidence type="ECO:0000256" key="1">
    <source>
        <dbReference type="SAM" id="MobiDB-lite"/>
    </source>
</evidence>
<accession>A0ABN3JYL2</accession>
<sequence>MSEMNKVRELMAEPAPPSARATGAALAALESEIAGRGPRRRVRPRPRLAGRMQLALTGLVAAGAAAAVAVATLGGGGTVAPQPEQGGTSARSILLAAADQAAKEPDGRYWRVQTIDGQAYRVGKGADGYTVLGYSSQWDDWRARSASDDDVLYARDLGARPLTAADEAAWKKAGSPKTMRVWSNDHWATLSTVPGKTYGVGPGTWDEDRSTPEDKKRAAEQRDEMCSRLRKDGKPLSKEGCRKIKQTPRDSVELVDDPAKVKELLFPAGLRQRPRSAATDLMAGFDFLTRRPATPEVRAAAFRFLAGVPGVRTIGSVTDDKGRTGIGLAARGTMAEGSGTVFDYQLVLEPKTYRILAGRRVVIKPGGSMEGMRSGDVLSRRLVLGAGWTNETPHHS</sequence>
<feature type="region of interest" description="Disordered" evidence="1">
    <location>
        <begin position="198"/>
        <end position="222"/>
    </location>
</feature>
<dbReference type="EMBL" id="BAAARW010000026">
    <property type="protein sequence ID" value="GAA2441207.1"/>
    <property type="molecule type" value="Genomic_DNA"/>
</dbReference>
<feature type="region of interest" description="Disordered" evidence="1">
    <location>
        <begin position="1"/>
        <end position="24"/>
    </location>
</feature>
<evidence type="ECO:0000313" key="3">
    <source>
        <dbReference type="EMBL" id="GAA2441207.1"/>
    </source>
</evidence>
<dbReference type="NCBIfam" id="NF038083">
    <property type="entry name" value="CU044_5270_fam"/>
    <property type="match status" value="1"/>
</dbReference>
<evidence type="ECO:0000256" key="2">
    <source>
        <dbReference type="SAM" id="Phobius"/>
    </source>
</evidence>
<dbReference type="RefSeq" id="WP_344594398.1">
    <property type="nucleotide sequence ID" value="NZ_BAAARW010000026.1"/>
</dbReference>
<proteinExistence type="predicted"/>
<gene>
    <name evidence="3" type="ORF">GCM10010191_66690</name>
</gene>
<protein>
    <recommendedName>
        <fullName evidence="5">CU044_5270 family protein</fullName>
    </recommendedName>
</protein>
<keyword evidence="2" id="KW-0472">Membrane</keyword>
<dbReference type="InterPro" id="IPR047789">
    <property type="entry name" value="CU044_5270-like"/>
</dbReference>
<keyword evidence="2" id="KW-1133">Transmembrane helix</keyword>
<organism evidence="3 4">
    <name type="scientific">Actinomadura vinacea</name>
    <dbReference type="NCBI Taxonomy" id="115336"/>
    <lineage>
        <taxon>Bacteria</taxon>
        <taxon>Bacillati</taxon>
        <taxon>Actinomycetota</taxon>
        <taxon>Actinomycetes</taxon>
        <taxon>Streptosporangiales</taxon>
        <taxon>Thermomonosporaceae</taxon>
        <taxon>Actinomadura</taxon>
    </lineage>
</organism>
<keyword evidence="4" id="KW-1185">Reference proteome</keyword>
<reference evidence="3 4" key="1">
    <citation type="journal article" date="2019" name="Int. J. Syst. Evol. Microbiol.">
        <title>The Global Catalogue of Microorganisms (GCM) 10K type strain sequencing project: providing services to taxonomists for standard genome sequencing and annotation.</title>
        <authorList>
            <consortium name="The Broad Institute Genomics Platform"/>
            <consortium name="The Broad Institute Genome Sequencing Center for Infectious Disease"/>
            <person name="Wu L."/>
            <person name="Ma J."/>
        </authorList>
    </citation>
    <scope>NUCLEOTIDE SEQUENCE [LARGE SCALE GENOMIC DNA]</scope>
    <source>
        <strain evidence="3 4">JCM 3325</strain>
    </source>
</reference>
<name>A0ABN3JYL2_9ACTN</name>
<comment type="caution">
    <text evidence="3">The sequence shown here is derived from an EMBL/GenBank/DDBJ whole genome shotgun (WGS) entry which is preliminary data.</text>
</comment>
<feature type="compositionally biased region" description="Basic and acidic residues" evidence="1">
    <location>
        <begin position="1"/>
        <end position="11"/>
    </location>
</feature>
<dbReference type="Proteomes" id="UP001501231">
    <property type="component" value="Unassembled WGS sequence"/>
</dbReference>
<feature type="compositionally biased region" description="Basic and acidic residues" evidence="1">
    <location>
        <begin position="206"/>
        <end position="222"/>
    </location>
</feature>
<feature type="transmembrane region" description="Helical" evidence="2">
    <location>
        <begin position="54"/>
        <end position="75"/>
    </location>
</feature>
<keyword evidence="2" id="KW-0812">Transmembrane</keyword>
<evidence type="ECO:0000313" key="4">
    <source>
        <dbReference type="Proteomes" id="UP001501231"/>
    </source>
</evidence>